<comment type="caution">
    <text evidence="1">The sequence shown here is derived from an EMBL/GenBank/DDBJ whole genome shotgun (WGS) entry which is preliminary data.</text>
</comment>
<dbReference type="GO" id="GO:0016747">
    <property type="term" value="F:acyltransferase activity, transferring groups other than amino-acyl groups"/>
    <property type="evidence" value="ECO:0007669"/>
    <property type="project" value="TreeGrafter"/>
</dbReference>
<dbReference type="InterPro" id="IPR050583">
    <property type="entry name" value="Mycobacterial_A85_antigen"/>
</dbReference>
<dbReference type="InterPro" id="IPR029058">
    <property type="entry name" value="AB_hydrolase_fold"/>
</dbReference>
<keyword evidence="2" id="KW-1185">Reference proteome</keyword>
<evidence type="ECO:0000313" key="1">
    <source>
        <dbReference type="EMBL" id="GLI58133.1"/>
    </source>
</evidence>
<dbReference type="PANTHER" id="PTHR48098:SF1">
    <property type="entry name" value="DIACYLGLYCEROL ACYLTRANSFERASE_MYCOLYLTRANSFERASE AG85A"/>
    <property type="match status" value="1"/>
</dbReference>
<dbReference type="AlphaFoldDB" id="A0A9W6GN57"/>
<name>A0A9W6GN57_9FUSO</name>
<dbReference type="Pfam" id="PF00756">
    <property type="entry name" value="Esterase"/>
    <property type="match status" value="1"/>
</dbReference>
<dbReference type="InterPro" id="IPR000801">
    <property type="entry name" value="Esterase-like"/>
</dbReference>
<protein>
    <recommendedName>
        <fullName evidence="3">Esterase</fullName>
    </recommendedName>
</protein>
<dbReference type="SUPFAM" id="SSF53474">
    <property type="entry name" value="alpha/beta-Hydrolases"/>
    <property type="match status" value="1"/>
</dbReference>
<sequence length="340" mass="39535">MMYILAGVFAVLIFYILTNTSDKKINKKIKRILSYQEVSYREKLLKGVDEGSVPYSSDLNVRTCHIESEYAHERMRYIVISPKKLEGKKYPCLFFLHGIRDVADDWISKGRIIENYEMALAKGKIKEMVMVIPDSGYDGESWYANFTKNKERKYESYFIKELIPQIKSEYPISEVGIAGFSMGGHGAFKLGLRNIEIFKVMGSFAGAISLIRLSVNRRVMRIIKILYVPPFVFGSKDKKHFLDVFGSFGHQIIKQDPYSLIKLLHYKSPEKLLDRHFYLSVGDEDRAPYLMLQQWIDVVGRLKKYRVSFSGSLYRGEAHTWEYVSKDLPNLLEYFSDRLD</sequence>
<dbReference type="EMBL" id="BSDY01000035">
    <property type="protein sequence ID" value="GLI58133.1"/>
    <property type="molecule type" value="Genomic_DNA"/>
</dbReference>
<dbReference type="PANTHER" id="PTHR48098">
    <property type="entry name" value="ENTEROCHELIN ESTERASE-RELATED"/>
    <property type="match status" value="1"/>
</dbReference>
<proteinExistence type="predicted"/>
<dbReference type="Gene3D" id="3.40.50.1820">
    <property type="entry name" value="alpha/beta hydrolase"/>
    <property type="match status" value="1"/>
</dbReference>
<gene>
    <name evidence="1" type="ORF">PM10SUCC1_36470</name>
</gene>
<reference evidence="1" key="1">
    <citation type="submission" date="2022-12" db="EMBL/GenBank/DDBJ databases">
        <title>Reference genome sequencing for broad-spectrum identification of bacterial and archaeal isolates by mass spectrometry.</title>
        <authorList>
            <person name="Sekiguchi Y."/>
            <person name="Tourlousse D.M."/>
        </authorList>
    </citation>
    <scope>NUCLEOTIDE SEQUENCE</scope>
    <source>
        <strain evidence="1">10succ1</strain>
    </source>
</reference>
<evidence type="ECO:0000313" key="2">
    <source>
        <dbReference type="Proteomes" id="UP001144471"/>
    </source>
</evidence>
<dbReference type="Proteomes" id="UP001144471">
    <property type="component" value="Unassembled WGS sequence"/>
</dbReference>
<organism evidence="1 2">
    <name type="scientific">Propionigenium maris DSM 9537</name>
    <dbReference type="NCBI Taxonomy" id="1123000"/>
    <lineage>
        <taxon>Bacteria</taxon>
        <taxon>Fusobacteriati</taxon>
        <taxon>Fusobacteriota</taxon>
        <taxon>Fusobacteriia</taxon>
        <taxon>Fusobacteriales</taxon>
        <taxon>Fusobacteriaceae</taxon>
        <taxon>Propionigenium</taxon>
    </lineage>
</organism>
<accession>A0A9W6GN57</accession>
<evidence type="ECO:0008006" key="3">
    <source>
        <dbReference type="Google" id="ProtNLM"/>
    </source>
</evidence>